<keyword evidence="2" id="KW-1185">Reference proteome</keyword>
<sequence>MLLSICRKSLSSIDPSISNLSQLSAVSGRAIQNSSYQSSNVSATVGESMIAGRGCCGGRRNRGNNIDIDIDIDINIGRGNRGDYTYLHTFFHHHHPNIDVLIYSSVRYIREGGTKRLAQGVVFKLNNDSLSIKDWCNIIENTTNLEEYRHALAITQLDSRILQTIKDRMGKNELKTRESLKVTTMANSRLLNIDCQAPTTS</sequence>
<proteinExistence type="predicted"/>
<reference evidence="2" key="1">
    <citation type="journal article" date="2011" name="Genome Res.">
        <title>Phylogeny-wide analysis of social amoeba genomes highlights ancient origins for complex intercellular communication.</title>
        <authorList>
            <person name="Heidel A.J."/>
            <person name="Lawal H.M."/>
            <person name="Felder M."/>
            <person name="Schilde C."/>
            <person name="Helps N.R."/>
            <person name="Tunggal B."/>
            <person name="Rivero F."/>
            <person name="John U."/>
            <person name="Schleicher M."/>
            <person name="Eichinger L."/>
            <person name="Platzer M."/>
            <person name="Noegel A.A."/>
            <person name="Schaap P."/>
            <person name="Gloeckner G."/>
        </authorList>
    </citation>
    <scope>NUCLEOTIDE SEQUENCE [LARGE SCALE GENOMIC DNA]</scope>
    <source>
        <strain evidence="2">SH3</strain>
    </source>
</reference>
<dbReference type="EMBL" id="GL883018">
    <property type="protein sequence ID" value="EGG18511.1"/>
    <property type="molecule type" value="Genomic_DNA"/>
</dbReference>
<gene>
    <name evidence="1" type="ORF">DFA_04005</name>
</gene>
<name>F4Q110_CACFS</name>
<dbReference type="AlphaFoldDB" id="F4Q110"/>
<evidence type="ECO:0000313" key="2">
    <source>
        <dbReference type="Proteomes" id="UP000007797"/>
    </source>
</evidence>
<organism evidence="1 2">
    <name type="scientific">Cavenderia fasciculata</name>
    <name type="common">Slime mold</name>
    <name type="synonym">Dictyostelium fasciculatum</name>
    <dbReference type="NCBI Taxonomy" id="261658"/>
    <lineage>
        <taxon>Eukaryota</taxon>
        <taxon>Amoebozoa</taxon>
        <taxon>Evosea</taxon>
        <taxon>Eumycetozoa</taxon>
        <taxon>Dictyostelia</taxon>
        <taxon>Acytosteliales</taxon>
        <taxon>Cavenderiaceae</taxon>
        <taxon>Cavenderia</taxon>
    </lineage>
</organism>
<dbReference type="KEGG" id="dfa:DFA_04005"/>
<dbReference type="Proteomes" id="UP000007797">
    <property type="component" value="Unassembled WGS sequence"/>
</dbReference>
<dbReference type="GeneID" id="14870681"/>
<evidence type="ECO:0000313" key="1">
    <source>
        <dbReference type="EMBL" id="EGG18511.1"/>
    </source>
</evidence>
<accession>F4Q110</accession>
<protein>
    <submittedName>
        <fullName evidence="1">Uncharacterized protein</fullName>
    </submittedName>
</protein>
<dbReference type="RefSeq" id="XP_004366415.1">
    <property type="nucleotide sequence ID" value="XM_004366358.1"/>
</dbReference>